<dbReference type="PANTHER" id="PTHR43677:SF4">
    <property type="entry name" value="QUINONE OXIDOREDUCTASE-LIKE PROTEIN 2"/>
    <property type="match status" value="1"/>
</dbReference>
<dbReference type="Gene3D" id="3.90.180.10">
    <property type="entry name" value="Medium-chain alcohol dehydrogenases, catalytic domain"/>
    <property type="match status" value="1"/>
</dbReference>
<organism evidence="2 3">
    <name type="scientific">Streptosporangium jomthongense</name>
    <dbReference type="NCBI Taxonomy" id="1193683"/>
    <lineage>
        <taxon>Bacteria</taxon>
        <taxon>Bacillati</taxon>
        <taxon>Actinomycetota</taxon>
        <taxon>Actinomycetes</taxon>
        <taxon>Streptosporangiales</taxon>
        <taxon>Streptosporangiaceae</taxon>
        <taxon>Streptosporangium</taxon>
    </lineage>
</organism>
<dbReference type="Pfam" id="PF13602">
    <property type="entry name" value="ADH_zinc_N_2"/>
    <property type="match status" value="1"/>
</dbReference>
<dbReference type="InterPro" id="IPR020843">
    <property type="entry name" value="ER"/>
</dbReference>
<sequence length="312" mass="31389">MTVRAVVTDPRARAALRIAEVADPEPRPGQVLIDVRHISLNRGEVAFAGSLPPGTVSGYDASGVVARAAADGSGPAEGTRVVAFGPGAWAQRVAVDTDAVAEVPDAVDLAHAAALPMAGVTALRALRTRPILGRRVLVTGAAGGIGRFAVQLAALGGAHVVASVGSAARGEGLTGLGAREVVVGLNGIDGSFDLILDNVGGAQLVAAWPLLAPGGDLQSIGWASGEPAVFAPGSLFFLGRSRTISTFGDATAFGPDLATLLGLAAEGRLSAEIGLRDTWERLAEAAEALLGRRVAGKAVLDVEPWRAGQSGA</sequence>
<keyword evidence="3" id="KW-1185">Reference proteome</keyword>
<dbReference type="RefSeq" id="WP_386190089.1">
    <property type="nucleotide sequence ID" value="NZ_JBHSBC010000014.1"/>
</dbReference>
<dbReference type="CDD" id="cd08270">
    <property type="entry name" value="MDR4"/>
    <property type="match status" value="1"/>
</dbReference>
<name>A0ABV8F299_9ACTN</name>
<dbReference type="InterPro" id="IPR011032">
    <property type="entry name" value="GroES-like_sf"/>
</dbReference>
<dbReference type="Pfam" id="PF08240">
    <property type="entry name" value="ADH_N"/>
    <property type="match status" value="1"/>
</dbReference>
<protein>
    <submittedName>
        <fullName evidence="2">Zinc-binding dehydrogenase</fullName>
    </submittedName>
</protein>
<dbReference type="InterPro" id="IPR036291">
    <property type="entry name" value="NAD(P)-bd_dom_sf"/>
</dbReference>
<dbReference type="InterPro" id="IPR051397">
    <property type="entry name" value="Zn-ADH-like_protein"/>
</dbReference>
<dbReference type="Gene3D" id="3.40.50.720">
    <property type="entry name" value="NAD(P)-binding Rossmann-like Domain"/>
    <property type="match status" value="1"/>
</dbReference>
<dbReference type="SMART" id="SM00829">
    <property type="entry name" value="PKS_ER"/>
    <property type="match status" value="1"/>
</dbReference>
<evidence type="ECO:0000313" key="2">
    <source>
        <dbReference type="EMBL" id="MFC3981442.1"/>
    </source>
</evidence>
<dbReference type="SUPFAM" id="SSF50129">
    <property type="entry name" value="GroES-like"/>
    <property type="match status" value="1"/>
</dbReference>
<dbReference type="PANTHER" id="PTHR43677">
    <property type="entry name" value="SHORT-CHAIN DEHYDROGENASE/REDUCTASE"/>
    <property type="match status" value="1"/>
</dbReference>
<feature type="domain" description="Enoyl reductase (ER)" evidence="1">
    <location>
        <begin position="11"/>
        <end position="300"/>
    </location>
</feature>
<dbReference type="SUPFAM" id="SSF51735">
    <property type="entry name" value="NAD(P)-binding Rossmann-fold domains"/>
    <property type="match status" value="1"/>
</dbReference>
<evidence type="ECO:0000313" key="3">
    <source>
        <dbReference type="Proteomes" id="UP001595698"/>
    </source>
</evidence>
<reference evidence="3" key="1">
    <citation type="journal article" date="2019" name="Int. J. Syst. Evol. Microbiol.">
        <title>The Global Catalogue of Microorganisms (GCM) 10K type strain sequencing project: providing services to taxonomists for standard genome sequencing and annotation.</title>
        <authorList>
            <consortium name="The Broad Institute Genomics Platform"/>
            <consortium name="The Broad Institute Genome Sequencing Center for Infectious Disease"/>
            <person name="Wu L."/>
            <person name="Ma J."/>
        </authorList>
    </citation>
    <scope>NUCLEOTIDE SEQUENCE [LARGE SCALE GENOMIC DNA]</scope>
    <source>
        <strain evidence="3">TBRC 7912</strain>
    </source>
</reference>
<gene>
    <name evidence="2" type="ORF">ACFOYY_14985</name>
</gene>
<proteinExistence type="predicted"/>
<comment type="caution">
    <text evidence="2">The sequence shown here is derived from an EMBL/GenBank/DDBJ whole genome shotgun (WGS) entry which is preliminary data.</text>
</comment>
<dbReference type="Proteomes" id="UP001595698">
    <property type="component" value="Unassembled WGS sequence"/>
</dbReference>
<evidence type="ECO:0000259" key="1">
    <source>
        <dbReference type="SMART" id="SM00829"/>
    </source>
</evidence>
<dbReference type="InterPro" id="IPR013154">
    <property type="entry name" value="ADH-like_N"/>
</dbReference>
<accession>A0ABV8F299</accession>
<dbReference type="EMBL" id="JBHSBC010000014">
    <property type="protein sequence ID" value="MFC3981442.1"/>
    <property type="molecule type" value="Genomic_DNA"/>
</dbReference>